<evidence type="ECO:0000256" key="8">
    <source>
        <dbReference type="ARBA" id="ARBA00051651"/>
    </source>
</evidence>
<dbReference type="GO" id="GO:0004096">
    <property type="term" value="F:catalase activity"/>
    <property type="evidence" value="ECO:0007669"/>
    <property type="project" value="UniProtKB-UniRule"/>
</dbReference>
<sequence>MSTEAKCPFHHTAGAGPSNRDWWPNQLKLDMLRQHSAKSNPMGEDFNYAEEFKTLDLEAVKKDLRALMTNSQDWWPADFGHYGPLFIRMAWHSAGTYRTADGRGGAGTGNQRFAPINSWPDNVNLDKARRLIWPIKQKYGRKISWADLIILTGNVALESMGFKTFGFAGGREDIWEPEKDIYWGAEKKWLEDQRHSGERQLENPLAAVQMGLIYVNPEGPNGNPDPVAAAKDIRETFARMAMNDEETVALIAGGHTFGKTHGAGVATHVGPEPEAAPIEEQGLGWKSSFGSGKGADQIGSGLEVTWTTTPTKWSNNFFWNLFGYEWELTKSPAGAHQWTPKHGAGAGTVPHAHDKSKRIAPTMLTTDLSLRFDPAYEKISRRFMENPDEFADAFARAWFKLTHRDMGPRARYLGPEVPKEELIWQDPIPAVNHKLIDARDIADLKGKVLASGLTVAQLVSTAWASASTFRGSDMRGGANGARIRLAPQKDWAVNQPAQLAKVLKTLEGIQSEFNKAAASGKKLSLADLIVLAGCAGVEKAAKNAGVEVTVPFAPGRMDASPEQTDVEAFAVLEPIADGFRNYQKTRYTVSAEELLVDKAQLLTLTPPEMTVLVGGMRILNTNVGQTRHGVFTDRPETLTNDFFVNLLDMGTAWKAMSADKDVFEGSDRKTGKPKWTGTRVDLVFGSNSELRALAEVYATADAQQKFVRDFVAAWNKVMNLDRFDLK</sequence>
<dbReference type="InterPro" id="IPR010255">
    <property type="entry name" value="Haem_peroxidase_sf"/>
</dbReference>
<evidence type="ECO:0000313" key="15">
    <source>
        <dbReference type="EMBL" id="BAV32420.1"/>
    </source>
</evidence>
<dbReference type="Proteomes" id="UP000243180">
    <property type="component" value="Chromosome"/>
</dbReference>
<evidence type="ECO:0000256" key="3">
    <source>
        <dbReference type="ARBA" id="ARBA00022723"/>
    </source>
</evidence>
<comment type="caution">
    <text evidence="12">Lacks conserved residue(s) required for the propagation of feature annotation.</text>
</comment>
<dbReference type="OrthoDB" id="9759743at2"/>
<feature type="domain" description="Plant heme peroxidase family profile" evidence="14">
    <location>
        <begin position="125"/>
        <end position="414"/>
    </location>
</feature>
<keyword evidence="3 12" id="KW-0479">Metal-binding</keyword>
<dbReference type="PRINTS" id="PR00458">
    <property type="entry name" value="PEROXIDASE"/>
</dbReference>
<dbReference type="InParanoid" id="A0A1B4XCC3"/>
<reference evidence="15 16" key="1">
    <citation type="submission" date="2015-05" db="EMBL/GenBank/DDBJ databases">
        <title>Complete genome sequence of a sulfur-oxidizing gammaproteobacterium strain HA5.</title>
        <authorList>
            <person name="Miura A."/>
            <person name="Kojima H."/>
            <person name="Fukui M."/>
        </authorList>
    </citation>
    <scope>NUCLEOTIDE SEQUENCE [LARGE SCALE GENOMIC DNA]</scope>
    <source>
        <strain evidence="15 16">HA5</strain>
    </source>
</reference>
<dbReference type="GO" id="GO:0046872">
    <property type="term" value="F:metal ion binding"/>
    <property type="evidence" value="ECO:0007669"/>
    <property type="project" value="UniProtKB-KW"/>
</dbReference>
<dbReference type="FunFam" id="1.10.520.10:FF:000002">
    <property type="entry name" value="Catalase-peroxidase"/>
    <property type="match status" value="1"/>
</dbReference>
<dbReference type="InterPro" id="IPR019794">
    <property type="entry name" value="Peroxidases_AS"/>
</dbReference>
<evidence type="ECO:0000256" key="6">
    <source>
        <dbReference type="ARBA" id="ARBA00023324"/>
    </source>
</evidence>
<dbReference type="PROSITE" id="PS00435">
    <property type="entry name" value="PEROXIDASE_1"/>
    <property type="match status" value="1"/>
</dbReference>
<evidence type="ECO:0000256" key="12">
    <source>
        <dbReference type="HAMAP-Rule" id="MF_01961"/>
    </source>
</evidence>
<keyword evidence="1 12" id="KW-0575">Peroxidase</keyword>
<keyword evidence="4 12" id="KW-0560">Oxidoreductase</keyword>
<evidence type="ECO:0000256" key="7">
    <source>
        <dbReference type="ARBA" id="ARBA00049145"/>
    </source>
</evidence>
<keyword evidence="5 12" id="KW-0408">Iron</keyword>
<evidence type="ECO:0000259" key="14">
    <source>
        <dbReference type="PROSITE" id="PS50873"/>
    </source>
</evidence>
<comment type="cofactor">
    <cofactor evidence="12">
        <name>heme b</name>
        <dbReference type="ChEBI" id="CHEBI:60344"/>
    </cofactor>
    <text evidence="12">Binds 1 heme b (iron(II)-protoporphyrin IX) group per dimer.</text>
</comment>
<gene>
    <name evidence="12" type="primary">katG</name>
    <name evidence="15" type="ORF">SCL_0096</name>
</gene>
<dbReference type="PROSITE" id="PS00436">
    <property type="entry name" value="PEROXIDASE_2"/>
    <property type="match status" value="1"/>
</dbReference>
<evidence type="ECO:0000256" key="13">
    <source>
        <dbReference type="RuleBase" id="RU003451"/>
    </source>
</evidence>
<dbReference type="GO" id="GO:0070301">
    <property type="term" value="P:cellular response to hydrogen peroxide"/>
    <property type="evidence" value="ECO:0007669"/>
    <property type="project" value="TreeGrafter"/>
</dbReference>
<dbReference type="InterPro" id="IPR002016">
    <property type="entry name" value="Haem_peroxidase"/>
</dbReference>
<dbReference type="EC" id="1.11.1.21" evidence="10 12"/>
<dbReference type="EMBL" id="AP014879">
    <property type="protein sequence ID" value="BAV32420.1"/>
    <property type="molecule type" value="Genomic_DNA"/>
</dbReference>
<evidence type="ECO:0000256" key="9">
    <source>
        <dbReference type="ARBA" id="ARBA00060838"/>
    </source>
</evidence>
<dbReference type="Gene3D" id="1.10.520.10">
    <property type="match status" value="2"/>
</dbReference>
<dbReference type="CDD" id="cd00649">
    <property type="entry name" value="catalase_peroxidase_1"/>
    <property type="match status" value="1"/>
</dbReference>
<protein>
    <recommendedName>
        <fullName evidence="11 12">Catalase-peroxidase</fullName>
        <shortName evidence="12">CP</shortName>
        <ecNumber evidence="10 12">1.11.1.21</ecNumber>
    </recommendedName>
    <alternativeName>
        <fullName evidence="12">Peroxidase/catalase</fullName>
    </alternativeName>
</protein>
<comment type="catalytic activity">
    <reaction evidence="7 12 13">
        <text>2 H2O2 = O2 + 2 H2O</text>
        <dbReference type="Rhea" id="RHEA:20309"/>
        <dbReference type="ChEBI" id="CHEBI:15377"/>
        <dbReference type="ChEBI" id="CHEBI:15379"/>
        <dbReference type="ChEBI" id="CHEBI:16240"/>
        <dbReference type="EC" id="1.11.1.21"/>
    </reaction>
</comment>
<proteinExistence type="inferred from homology"/>
<comment type="catalytic activity">
    <reaction evidence="8 12 13">
        <text>H2O2 + AH2 = A + 2 H2O</text>
        <dbReference type="Rhea" id="RHEA:30275"/>
        <dbReference type="ChEBI" id="CHEBI:13193"/>
        <dbReference type="ChEBI" id="CHEBI:15377"/>
        <dbReference type="ChEBI" id="CHEBI:16240"/>
        <dbReference type="ChEBI" id="CHEBI:17499"/>
        <dbReference type="EC" id="1.11.1.21"/>
    </reaction>
</comment>
<dbReference type="Gene3D" id="1.10.420.10">
    <property type="entry name" value="Peroxidase, domain 2"/>
    <property type="match status" value="2"/>
</dbReference>
<dbReference type="NCBIfam" id="NF011635">
    <property type="entry name" value="PRK15061.1"/>
    <property type="match status" value="1"/>
</dbReference>
<accession>A0A1B4XCC3</accession>
<evidence type="ECO:0000313" key="16">
    <source>
        <dbReference type="Proteomes" id="UP000243180"/>
    </source>
</evidence>
<comment type="PTM">
    <text evidence="12">Formation of the three residue Trp-Tyr-Met cross-link is important for the catalase, but not the peroxidase activity of the enzyme.</text>
</comment>
<dbReference type="GO" id="GO:0005829">
    <property type="term" value="C:cytosol"/>
    <property type="evidence" value="ECO:0007669"/>
    <property type="project" value="TreeGrafter"/>
</dbReference>
<dbReference type="InterPro" id="IPR000763">
    <property type="entry name" value="Catalase_peroxidase"/>
</dbReference>
<feature type="active site" description="Proton acceptor" evidence="12">
    <location>
        <position position="92"/>
    </location>
</feature>
<dbReference type="NCBIfam" id="TIGR00198">
    <property type="entry name" value="cat_per_HPI"/>
    <property type="match status" value="1"/>
</dbReference>
<dbReference type="GO" id="GO:0042744">
    <property type="term" value="P:hydrogen peroxide catabolic process"/>
    <property type="evidence" value="ECO:0007669"/>
    <property type="project" value="UniProtKB-KW"/>
</dbReference>
<dbReference type="GO" id="GO:0020037">
    <property type="term" value="F:heme binding"/>
    <property type="evidence" value="ECO:0007669"/>
    <property type="project" value="InterPro"/>
</dbReference>
<dbReference type="AlphaFoldDB" id="A0A1B4XCC3"/>
<dbReference type="SUPFAM" id="SSF48113">
    <property type="entry name" value="Heme-dependent peroxidases"/>
    <property type="match status" value="2"/>
</dbReference>
<dbReference type="FunFam" id="1.10.520.10:FF:000004">
    <property type="entry name" value="Catalase-peroxidase"/>
    <property type="match status" value="1"/>
</dbReference>
<keyword evidence="16" id="KW-1185">Reference proteome</keyword>
<dbReference type="FunCoup" id="A0A1B4XCC3">
    <property type="interactions" value="242"/>
</dbReference>
<dbReference type="Pfam" id="PF00141">
    <property type="entry name" value="peroxidase"/>
    <property type="match status" value="2"/>
</dbReference>
<dbReference type="KEGG" id="slim:SCL_0096"/>
<organism evidence="15 16">
    <name type="scientific">Sulfuricaulis limicola</name>
    <dbReference type="NCBI Taxonomy" id="1620215"/>
    <lineage>
        <taxon>Bacteria</taxon>
        <taxon>Pseudomonadati</taxon>
        <taxon>Pseudomonadota</taxon>
        <taxon>Gammaproteobacteria</taxon>
        <taxon>Acidiferrobacterales</taxon>
        <taxon>Acidiferrobacteraceae</taxon>
        <taxon>Sulfuricaulis</taxon>
    </lineage>
</organism>
<feature type="binding site" description="axial binding residue" evidence="12">
    <location>
        <position position="255"/>
    </location>
    <ligand>
        <name>heme b</name>
        <dbReference type="ChEBI" id="CHEBI:60344"/>
    </ligand>
    <ligandPart>
        <name>Fe</name>
        <dbReference type="ChEBI" id="CHEBI:18248"/>
    </ligandPart>
</feature>
<keyword evidence="6 12" id="KW-0376">Hydrogen peroxide</keyword>
<keyword evidence="2 12" id="KW-0349">Heme</keyword>
<comment type="subunit">
    <text evidence="12">Homodimer or homotetramer.</text>
</comment>
<dbReference type="PANTHER" id="PTHR30555:SF0">
    <property type="entry name" value="CATALASE-PEROXIDASE"/>
    <property type="match status" value="1"/>
</dbReference>
<dbReference type="PROSITE" id="PS50873">
    <property type="entry name" value="PEROXIDASE_4"/>
    <property type="match status" value="1"/>
</dbReference>
<feature type="cross-link" description="Tryptophyl-tyrosyl-methioninium (Tyr-Met) (with Trp-91)" evidence="12">
    <location>
        <begin position="214"/>
        <end position="240"/>
    </location>
</feature>
<feature type="site" description="Transition state stabilizer" evidence="12">
    <location>
        <position position="88"/>
    </location>
</feature>
<comment type="similarity">
    <text evidence="9 12 13">Belongs to the peroxidase family. Peroxidase/catalase subfamily.</text>
</comment>
<evidence type="ECO:0000256" key="1">
    <source>
        <dbReference type="ARBA" id="ARBA00022559"/>
    </source>
</evidence>
<dbReference type="PRINTS" id="PR00460">
    <property type="entry name" value="BPEROXIDASE"/>
</dbReference>
<dbReference type="RefSeq" id="WP_096359101.1">
    <property type="nucleotide sequence ID" value="NZ_AP014879.1"/>
</dbReference>
<evidence type="ECO:0000256" key="10">
    <source>
        <dbReference type="ARBA" id="ARBA00067012"/>
    </source>
</evidence>
<dbReference type="InterPro" id="IPR019793">
    <property type="entry name" value="Peroxidases_heam-ligand_BS"/>
</dbReference>
<dbReference type="FunFam" id="1.10.420.10:FF:000004">
    <property type="entry name" value="Catalase-peroxidase"/>
    <property type="match status" value="1"/>
</dbReference>
<name>A0A1B4XCC3_9GAMM</name>
<dbReference type="PANTHER" id="PTHR30555">
    <property type="entry name" value="HYDROPEROXIDASE I, BIFUNCTIONAL CATALASE-PEROXIDASE"/>
    <property type="match status" value="1"/>
</dbReference>
<dbReference type="HAMAP" id="MF_01961">
    <property type="entry name" value="Catal_peroxid"/>
    <property type="match status" value="1"/>
</dbReference>
<evidence type="ECO:0000256" key="5">
    <source>
        <dbReference type="ARBA" id="ARBA00023004"/>
    </source>
</evidence>
<dbReference type="CDD" id="cd08200">
    <property type="entry name" value="catalase_peroxidase_2"/>
    <property type="match status" value="1"/>
</dbReference>
<comment type="function">
    <text evidence="12">Bifunctional enzyme with both catalase and broad-spectrum peroxidase activity.</text>
</comment>
<evidence type="ECO:0000256" key="4">
    <source>
        <dbReference type="ARBA" id="ARBA00023002"/>
    </source>
</evidence>
<evidence type="ECO:0000256" key="11">
    <source>
        <dbReference type="ARBA" id="ARBA00074141"/>
    </source>
</evidence>
<evidence type="ECO:0000256" key="2">
    <source>
        <dbReference type="ARBA" id="ARBA00022617"/>
    </source>
</evidence>
<dbReference type="FunFam" id="1.10.420.10:FF:000002">
    <property type="entry name" value="Catalase-peroxidase"/>
    <property type="match status" value="1"/>
</dbReference>